<proteinExistence type="predicted"/>
<dbReference type="Proteomes" id="UP000501926">
    <property type="component" value="Chromosome"/>
</dbReference>
<organism evidence="1 2">
    <name type="scientific">Kuenenia stuttgartiensis</name>
    <dbReference type="NCBI Taxonomy" id="174633"/>
    <lineage>
        <taxon>Bacteria</taxon>
        <taxon>Pseudomonadati</taxon>
        <taxon>Planctomycetota</taxon>
        <taxon>Candidatus Brocadiia</taxon>
        <taxon>Candidatus Brocadiales</taxon>
        <taxon>Candidatus Brocadiaceae</taxon>
        <taxon>Candidatus Kuenenia</taxon>
    </lineage>
</organism>
<gene>
    <name evidence="1" type="ORF">KsCSTR_32570</name>
</gene>
<accession>A0A6G7GSU1</accession>
<protein>
    <submittedName>
        <fullName evidence="1">Uncharacterized protein</fullName>
    </submittedName>
</protein>
<evidence type="ECO:0000313" key="2">
    <source>
        <dbReference type="Proteomes" id="UP000501926"/>
    </source>
</evidence>
<sequence length="27" mass="2921">MTAQAQELNALVKTISLEVNASEGEHH</sequence>
<name>A0A6G7GSU1_KUEST</name>
<evidence type="ECO:0000313" key="1">
    <source>
        <dbReference type="EMBL" id="QII12636.1"/>
    </source>
</evidence>
<dbReference type="AlphaFoldDB" id="A0A6G7GSU1"/>
<reference evidence="1 2" key="1">
    <citation type="submission" date="2020-02" db="EMBL/GenBank/DDBJ databases">
        <title>Newly sequenced genome of strain CSTR1 showed variability in Candidatus Kuenenia stuttgartiensis genomes.</title>
        <authorList>
            <person name="Ding C."/>
            <person name="Adrian L."/>
        </authorList>
    </citation>
    <scope>NUCLEOTIDE SEQUENCE [LARGE SCALE GENOMIC DNA]</scope>
    <source>
        <strain evidence="1 2">CSTR1</strain>
    </source>
</reference>
<dbReference type="EMBL" id="CP049055">
    <property type="protein sequence ID" value="QII12636.1"/>
    <property type="molecule type" value="Genomic_DNA"/>
</dbReference>